<keyword evidence="1" id="KW-0812">Transmembrane</keyword>
<keyword evidence="3" id="KW-1185">Reference proteome</keyword>
<dbReference type="AlphaFoldDB" id="A0A5N6SIS5"/>
<proteinExistence type="predicted"/>
<evidence type="ECO:0000313" key="3">
    <source>
        <dbReference type="Proteomes" id="UP000325672"/>
    </source>
</evidence>
<evidence type="ECO:0000256" key="1">
    <source>
        <dbReference type="SAM" id="Phobius"/>
    </source>
</evidence>
<evidence type="ECO:0000313" key="2">
    <source>
        <dbReference type="EMBL" id="KAE8133650.1"/>
    </source>
</evidence>
<sequence length="70" mass="8030">MRGRSTVCCQFIFRLNAVSCERYPPETLDRFAGRSLHAAGCRHAIHDLRFIYTPPAIISWYLIITLLGYA</sequence>
<dbReference type="GeneID" id="43639837"/>
<dbReference type="Proteomes" id="UP000325672">
    <property type="component" value="Unassembled WGS sequence"/>
</dbReference>
<accession>A0A5N6SIS5</accession>
<protein>
    <submittedName>
        <fullName evidence="2">Uncharacterized protein</fullName>
    </submittedName>
</protein>
<gene>
    <name evidence="2" type="ORF">BDV38DRAFT_257610</name>
</gene>
<name>A0A5N6SIS5_ASPPS</name>
<feature type="transmembrane region" description="Helical" evidence="1">
    <location>
        <begin position="50"/>
        <end position="69"/>
    </location>
</feature>
<reference evidence="2 3" key="1">
    <citation type="submission" date="2019-04" db="EMBL/GenBank/DDBJ databases">
        <title>Friends and foes A comparative genomics study of 23 Aspergillus species from section Flavi.</title>
        <authorList>
            <consortium name="DOE Joint Genome Institute"/>
            <person name="Kjaerbolling I."/>
            <person name="Vesth T."/>
            <person name="Frisvad J.C."/>
            <person name="Nybo J.L."/>
            <person name="Theobald S."/>
            <person name="Kildgaard S."/>
            <person name="Isbrandt T."/>
            <person name="Kuo A."/>
            <person name="Sato A."/>
            <person name="Lyhne E.K."/>
            <person name="Kogle M.E."/>
            <person name="Wiebenga A."/>
            <person name="Kun R.S."/>
            <person name="Lubbers R.J."/>
            <person name="Makela M.R."/>
            <person name="Barry K."/>
            <person name="Chovatia M."/>
            <person name="Clum A."/>
            <person name="Daum C."/>
            <person name="Haridas S."/>
            <person name="He G."/>
            <person name="LaButti K."/>
            <person name="Lipzen A."/>
            <person name="Mondo S."/>
            <person name="Riley R."/>
            <person name="Salamov A."/>
            <person name="Simmons B.A."/>
            <person name="Magnuson J.K."/>
            <person name="Henrissat B."/>
            <person name="Mortensen U.H."/>
            <person name="Larsen T.O."/>
            <person name="Devries R.P."/>
            <person name="Grigoriev I.V."/>
            <person name="Machida M."/>
            <person name="Baker S.E."/>
            <person name="Andersen M.R."/>
        </authorList>
    </citation>
    <scope>NUCLEOTIDE SEQUENCE [LARGE SCALE GENOMIC DNA]</scope>
    <source>
        <strain evidence="2 3">CBS 117625</strain>
    </source>
</reference>
<organism evidence="2 3">
    <name type="scientific">Aspergillus pseudotamarii</name>
    <dbReference type="NCBI Taxonomy" id="132259"/>
    <lineage>
        <taxon>Eukaryota</taxon>
        <taxon>Fungi</taxon>
        <taxon>Dikarya</taxon>
        <taxon>Ascomycota</taxon>
        <taxon>Pezizomycotina</taxon>
        <taxon>Eurotiomycetes</taxon>
        <taxon>Eurotiomycetidae</taxon>
        <taxon>Eurotiales</taxon>
        <taxon>Aspergillaceae</taxon>
        <taxon>Aspergillus</taxon>
        <taxon>Aspergillus subgen. Circumdati</taxon>
    </lineage>
</organism>
<keyword evidence="1" id="KW-0472">Membrane</keyword>
<dbReference type="RefSeq" id="XP_031909713.1">
    <property type="nucleotide sequence ID" value="XM_032055627.1"/>
</dbReference>
<keyword evidence="1" id="KW-1133">Transmembrane helix</keyword>
<dbReference type="EMBL" id="ML743613">
    <property type="protein sequence ID" value="KAE8133650.1"/>
    <property type="molecule type" value="Genomic_DNA"/>
</dbReference>